<keyword evidence="2" id="KW-0472">Membrane</keyword>
<evidence type="ECO:0000313" key="4">
    <source>
        <dbReference type="Proteomes" id="UP001158576"/>
    </source>
</evidence>
<dbReference type="EMBL" id="OU015568">
    <property type="protein sequence ID" value="CAG5089072.1"/>
    <property type="molecule type" value="Genomic_DNA"/>
</dbReference>
<keyword evidence="4" id="KW-1185">Reference proteome</keyword>
<keyword evidence="2" id="KW-0812">Transmembrane</keyword>
<evidence type="ECO:0000256" key="1">
    <source>
        <dbReference type="SAM" id="MobiDB-lite"/>
    </source>
</evidence>
<evidence type="ECO:0000313" key="3">
    <source>
        <dbReference type="EMBL" id="CAG5089072.1"/>
    </source>
</evidence>
<feature type="transmembrane region" description="Helical" evidence="2">
    <location>
        <begin position="110"/>
        <end position="130"/>
    </location>
</feature>
<reference evidence="3 4" key="1">
    <citation type="submission" date="2021-04" db="EMBL/GenBank/DDBJ databases">
        <authorList>
            <person name="Bliznina A."/>
        </authorList>
    </citation>
    <scope>NUCLEOTIDE SEQUENCE [LARGE SCALE GENOMIC DNA]</scope>
</reference>
<accession>A0ABN7RYM4</accession>
<organism evidence="3 4">
    <name type="scientific">Oikopleura dioica</name>
    <name type="common">Tunicate</name>
    <dbReference type="NCBI Taxonomy" id="34765"/>
    <lineage>
        <taxon>Eukaryota</taxon>
        <taxon>Metazoa</taxon>
        <taxon>Chordata</taxon>
        <taxon>Tunicata</taxon>
        <taxon>Appendicularia</taxon>
        <taxon>Copelata</taxon>
        <taxon>Oikopleuridae</taxon>
        <taxon>Oikopleura</taxon>
    </lineage>
</organism>
<dbReference type="Proteomes" id="UP001158576">
    <property type="component" value="Chromosome PAR"/>
</dbReference>
<feature type="region of interest" description="Disordered" evidence="1">
    <location>
        <begin position="138"/>
        <end position="158"/>
    </location>
</feature>
<proteinExistence type="predicted"/>
<name>A0ABN7RYM4_OIKDI</name>
<evidence type="ECO:0000256" key="2">
    <source>
        <dbReference type="SAM" id="Phobius"/>
    </source>
</evidence>
<keyword evidence="2" id="KW-1133">Transmembrane helix</keyword>
<gene>
    <name evidence="3" type="ORF">OKIOD_LOCUS3632</name>
</gene>
<protein>
    <submittedName>
        <fullName evidence="3">Oidioi.mRNA.OKI2018_I69.PAR.g12074.t1.cds</fullName>
    </submittedName>
</protein>
<sequence>MDNSTFPNNTTSHFSEADPISFFNSSEDYVFANVTETAISPRELVFEYDGDEFDTVNETYALVNGIYLENGTIGNDTLDGRRYVPSAIPDYLTTTKPTEETKGNDGKQGFIFLFGLCGIIILIGLLLKFFNKGKDQEEDEEHQNLKANENPNEKFSKM</sequence>